<dbReference type="Proteomes" id="UP001497512">
    <property type="component" value="Chromosome 4"/>
</dbReference>
<sequence>MMSTTTHGNANEFESPHMMNANGGATLTVEQEFLRTRRVVAAVKRLQNEARVKPQVGRYFPFLDQDAATLNRHRNQVLPLPVHHRTLPLLLCLTIVCKSRISFQKQVMRFRACKRDASNYGDPL</sequence>
<gene>
    <name evidence="1" type="ORF">CSSPTR1EN2_LOCUS15934</name>
</gene>
<accession>A0ABP0UHH2</accession>
<evidence type="ECO:0000313" key="1">
    <source>
        <dbReference type="EMBL" id="CAK9222176.1"/>
    </source>
</evidence>
<name>A0ABP0UHH2_9BRYO</name>
<protein>
    <submittedName>
        <fullName evidence="1">Uncharacterized protein</fullName>
    </submittedName>
</protein>
<evidence type="ECO:0000313" key="2">
    <source>
        <dbReference type="Proteomes" id="UP001497512"/>
    </source>
</evidence>
<organism evidence="1 2">
    <name type="scientific">Sphagnum troendelagicum</name>
    <dbReference type="NCBI Taxonomy" id="128251"/>
    <lineage>
        <taxon>Eukaryota</taxon>
        <taxon>Viridiplantae</taxon>
        <taxon>Streptophyta</taxon>
        <taxon>Embryophyta</taxon>
        <taxon>Bryophyta</taxon>
        <taxon>Sphagnophytina</taxon>
        <taxon>Sphagnopsida</taxon>
        <taxon>Sphagnales</taxon>
        <taxon>Sphagnaceae</taxon>
        <taxon>Sphagnum</taxon>
    </lineage>
</organism>
<reference evidence="1" key="1">
    <citation type="submission" date="2024-02" db="EMBL/GenBank/DDBJ databases">
        <authorList>
            <consortium name="ELIXIR-Norway"/>
            <consortium name="Elixir Norway"/>
        </authorList>
    </citation>
    <scope>NUCLEOTIDE SEQUENCE</scope>
</reference>
<keyword evidence="2" id="KW-1185">Reference proteome</keyword>
<proteinExistence type="predicted"/>
<dbReference type="EMBL" id="OZ019896">
    <property type="protein sequence ID" value="CAK9222176.1"/>
    <property type="molecule type" value="Genomic_DNA"/>
</dbReference>